<accession>A0A6C0AEL6</accession>
<proteinExistence type="predicted"/>
<sequence length="250" mass="30325">MKLKDIPQWLKNGNLYQSFLEDEEELNIEDKFIKSTSEIKNIKDFIDVFNISQYWNIDYPDTFYEYALDNKFEVLKFFFSEHDNKNKEIDFLIKELMESEKIIYEFTPFSSINSYYKQYGKQFYHLTLIINKSIIRIPFRNIKKNGSILLEFFDTGYNVEKTEIVFQKIIDDKKFNHHVIKKLKDVIFFENAEYSTDKTKITHILKVTKFNKKHISECFKNILKEMYELPEVPEKYLMEKEKFNNLCESI</sequence>
<reference evidence="1" key="1">
    <citation type="journal article" date="2020" name="Nature">
        <title>Giant virus diversity and host interactions through global metagenomics.</title>
        <authorList>
            <person name="Schulz F."/>
            <person name="Roux S."/>
            <person name="Paez-Espino D."/>
            <person name="Jungbluth S."/>
            <person name="Walsh D.A."/>
            <person name="Denef V.J."/>
            <person name="McMahon K.D."/>
            <person name="Konstantinidis K.T."/>
            <person name="Eloe-Fadrosh E.A."/>
            <person name="Kyrpides N.C."/>
            <person name="Woyke T."/>
        </authorList>
    </citation>
    <scope>NUCLEOTIDE SEQUENCE</scope>
    <source>
        <strain evidence="1">GVMAG-S-1021933-23</strain>
    </source>
</reference>
<organism evidence="1">
    <name type="scientific">viral metagenome</name>
    <dbReference type="NCBI Taxonomy" id="1070528"/>
    <lineage>
        <taxon>unclassified sequences</taxon>
        <taxon>metagenomes</taxon>
        <taxon>organismal metagenomes</taxon>
    </lineage>
</organism>
<dbReference type="EMBL" id="MN740593">
    <property type="protein sequence ID" value="QHS77815.1"/>
    <property type="molecule type" value="Genomic_DNA"/>
</dbReference>
<evidence type="ECO:0000313" key="1">
    <source>
        <dbReference type="EMBL" id="QHS77815.1"/>
    </source>
</evidence>
<dbReference type="AlphaFoldDB" id="A0A6C0AEL6"/>
<protein>
    <submittedName>
        <fullName evidence="1">Uncharacterized protein</fullName>
    </submittedName>
</protein>
<name>A0A6C0AEL6_9ZZZZ</name>